<dbReference type="AlphaFoldDB" id="A0A1D2NBK6"/>
<evidence type="ECO:0000256" key="2">
    <source>
        <dbReference type="SAM" id="SignalP"/>
    </source>
</evidence>
<evidence type="ECO:0000313" key="4">
    <source>
        <dbReference type="Proteomes" id="UP000094527"/>
    </source>
</evidence>
<keyword evidence="1" id="KW-0472">Membrane</keyword>
<feature type="signal peptide" evidence="2">
    <location>
        <begin position="1"/>
        <end position="29"/>
    </location>
</feature>
<gene>
    <name evidence="3" type="ORF">Ocin01_04041</name>
</gene>
<sequence>MQKVDGKCTITSVVLGLLIFAGWFQTLEAQENETITATDNLLRARQAPFCIDETNTSPVEKGLERFLPMFTYHDGNKYITTSRDHSSPTGMLKNIGFTHIHVNDKDSGYQSLLHNWYHITIESHVFLEGLYIQAVSAPWGIPFGEFLVSFDCGDCASKTSVLKNYTHIIPCIHRGAVSHNHPNVLTIGGEKTNKKIKFKQAHFHFRFPQYPCFDHTYAQFLIIAVRNFDEALPRFETFWSRIFELRIAQNVAGAYYPFYYGWKTNFLKCHTGTETMKDFELMPPEGDFEQKRKLMVNGEFDNCVVKKEGKEWYTCPPGPVKFSNSPNTLNEWNAFRSLFQTNTSNNGKAGQTQVCYDAGEWDWNVGQAAWTVPSGLVWANGSVRPDIPLSEDNLNETCHLVNNTDGLGVPDDFKGEVVICEIEVKPEVCEDPHASDCDGDKIVPTYGKVSGNRTETFDWDNATFSQQFDEIAWRWGKKHVLRFHGQLLIFAWVVAFNILAYIGRYLKEDTVIDKKSSYIGIGDWIWYHMMVSYLFIGTAGAGLYLVSNHHTSIKNGVKGSHDLCNVHSYQIQTEACLMSEVHKYFGYASGIGLGLSYFSGWSRSRSVSLRKGEVFFHIGGAYFGKVVGLLTIIITPNGLPVPTIVYIVLMEFCSILMFVGAALMTQLADKRIELETRRKWFPIPEAIDTFSQPPYKFIRGKVLPVVHIVIQLLLFSIMLIHF</sequence>
<reference evidence="3 4" key="1">
    <citation type="journal article" date="2016" name="Genome Biol. Evol.">
        <title>Gene Family Evolution Reflects Adaptation to Soil Environmental Stressors in the Genome of the Collembolan Orchesella cincta.</title>
        <authorList>
            <person name="Faddeeva-Vakhrusheva A."/>
            <person name="Derks M.F."/>
            <person name="Anvar S.Y."/>
            <person name="Agamennone V."/>
            <person name="Suring W."/>
            <person name="Smit S."/>
            <person name="van Straalen N.M."/>
            <person name="Roelofs D."/>
        </authorList>
    </citation>
    <scope>NUCLEOTIDE SEQUENCE [LARGE SCALE GENOMIC DNA]</scope>
    <source>
        <tissue evidence="3">Mixed pool</tissue>
    </source>
</reference>
<feature type="chain" id="PRO_5008905326" evidence="2">
    <location>
        <begin position="30"/>
        <end position="722"/>
    </location>
</feature>
<organism evidence="3 4">
    <name type="scientific">Orchesella cincta</name>
    <name type="common">Springtail</name>
    <name type="synonym">Podura cincta</name>
    <dbReference type="NCBI Taxonomy" id="48709"/>
    <lineage>
        <taxon>Eukaryota</taxon>
        <taxon>Metazoa</taxon>
        <taxon>Ecdysozoa</taxon>
        <taxon>Arthropoda</taxon>
        <taxon>Hexapoda</taxon>
        <taxon>Collembola</taxon>
        <taxon>Entomobryomorpha</taxon>
        <taxon>Entomobryoidea</taxon>
        <taxon>Orchesellidae</taxon>
        <taxon>Orchesellinae</taxon>
        <taxon>Orchesella</taxon>
    </lineage>
</organism>
<feature type="transmembrane region" description="Helical" evidence="1">
    <location>
        <begin position="584"/>
        <end position="602"/>
    </location>
</feature>
<name>A0A1D2NBK6_ORCCI</name>
<evidence type="ECO:0000256" key="1">
    <source>
        <dbReference type="SAM" id="Phobius"/>
    </source>
</evidence>
<feature type="transmembrane region" description="Helical" evidence="1">
    <location>
        <begin position="702"/>
        <end position="721"/>
    </location>
</feature>
<keyword evidence="4" id="KW-1185">Reference proteome</keyword>
<feature type="transmembrane region" description="Helical" evidence="1">
    <location>
        <begin position="614"/>
        <end position="634"/>
    </location>
</feature>
<dbReference type="EMBL" id="LJIJ01000102">
    <property type="protein sequence ID" value="ODN02640.1"/>
    <property type="molecule type" value="Genomic_DNA"/>
</dbReference>
<comment type="caution">
    <text evidence="3">The sequence shown here is derived from an EMBL/GenBank/DDBJ whole genome shotgun (WGS) entry which is preliminary data.</text>
</comment>
<evidence type="ECO:0000313" key="3">
    <source>
        <dbReference type="EMBL" id="ODN02640.1"/>
    </source>
</evidence>
<feature type="transmembrane region" description="Helical" evidence="1">
    <location>
        <begin position="483"/>
        <end position="503"/>
    </location>
</feature>
<dbReference type="Proteomes" id="UP000094527">
    <property type="component" value="Unassembled WGS sequence"/>
</dbReference>
<keyword evidence="2" id="KW-0732">Signal</keyword>
<feature type="transmembrane region" description="Helical" evidence="1">
    <location>
        <begin position="646"/>
        <end position="668"/>
    </location>
</feature>
<feature type="transmembrane region" description="Helical" evidence="1">
    <location>
        <begin position="524"/>
        <end position="546"/>
    </location>
</feature>
<keyword evidence="1" id="KW-0812">Transmembrane</keyword>
<proteinExistence type="predicted"/>
<protein>
    <submittedName>
        <fullName evidence="3">Uncharacterized protein</fullName>
    </submittedName>
</protein>
<dbReference type="OMA" id="RESAPCQ"/>
<accession>A0A1D2NBK6</accession>
<keyword evidence="1" id="KW-1133">Transmembrane helix</keyword>